<comment type="caution">
    <text evidence="3">The sequence shown here is derived from an EMBL/GenBank/DDBJ whole genome shotgun (WGS) entry which is preliminary data.</text>
</comment>
<evidence type="ECO:0000313" key="4">
    <source>
        <dbReference type="Proteomes" id="UP001160625"/>
    </source>
</evidence>
<evidence type="ECO:0000256" key="1">
    <source>
        <dbReference type="SAM" id="Phobius"/>
    </source>
</evidence>
<feature type="transmembrane region" description="Helical" evidence="1">
    <location>
        <begin position="165"/>
        <end position="182"/>
    </location>
</feature>
<protein>
    <submittedName>
        <fullName evidence="3">CPBP family intramembrane metalloprotease</fullName>
        <ecNumber evidence="3">3.4.-.-</ecNumber>
    </submittedName>
</protein>
<reference evidence="3" key="1">
    <citation type="submission" date="2023-04" db="EMBL/GenBank/DDBJ databases">
        <title>Sphingomonas sp. MAHUQ-71 isolated from rice field.</title>
        <authorList>
            <person name="Huq M.A."/>
        </authorList>
    </citation>
    <scope>NUCLEOTIDE SEQUENCE</scope>
    <source>
        <strain evidence="3">MAHUQ-71</strain>
    </source>
</reference>
<dbReference type="Pfam" id="PF02517">
    <property type="entry name" value="Rce1-like"/>
    <property type="match status" value="1"/>
</dbReference>
<feature type="transmembrane region" description="Helical" evidence="1">
    <location>
        <begin position="87"/>
        <end position="112"/>
    </location>
</feature>
<keyword evidence="3" id="KW-0378">Hydrolase</keyword>
<gene>
    <name evidence="3" type="ORF">QGN17_14450</name>
</gene>
<dbReference type="EMBL" id="JARYGZ010000002">
    <property type="protein sequence ID" value="MDH7639933.1"/>
    <property type="molecule type" value="Genomic_DNA"/>
</dbReference>
<dbReference type="PANTHER" id="PTHR43592">
    <property type="entry name" value="CAAX AMINO TERMINAL PROTEASE"/>
    <property type="match status" value="1"/>
</dbReference>
<keyword evidence="1" id="KW-0812">Transmembrane</keyword>
<evidence type="ECO:0000313" key="3">
    <source>
        <dbReference type="EMBL" id="MDH7639933.1"/>
    </source>
</evidence>
<name>A0ABT6N4P7_9SPHN</name>
<dbReference type="Proteomes" id="UP001160625">
    <property type="component" value="Unassembled WGS sequence"/>
</dbReference>
<feature type="domain" description="CAAX prenyl protease 2/Lysostaphin resistance protein A-like" evidence="2">
    <location>
        <begin position="132"/>
        <end position="220"/>
    </location>
</feature>
<dbReference type="PANTHER" id="PTHR43592:SF15">
    <property type="entry name" value="CAAX AMINO TERMINAL PROTEASE FAMILY PROTEIN"/>
    <property type="match status" value="1"/>
</dbReference>
<sequence length="234" mass="25151">MTPIWADHLYVVGILLLVMPIVGTIAYRRFLARRERIGGRALVIEYRTTLLWQVALAGLPLLIWWITARPLAALFATRPVTSDGGDFAMALAIGAGIGLAARPLLALVPPIGRTFARQMTKLAPFLPRTVEQLCWGLAVSLAAGLCEEIAYRGYLMAYLGHWLPWGWQIAGTAAIFGIAHAYQGKTGVMMTSVVGAGLGALYVVGGSLWPAIALHAALDVSVMLTAFIVLRETA</sequence>
<keyword evidence="1" id="KW-1133">Transmembrane helix</keyword>
<dbReference type="EC" id="3.4.-.-" evidence="3"/>
<organism evidence="3 4">
    <name type="scientific">Sphingomonas oryzagri</name>
    <dbReference type="NCBI Taxonomy" id="3042314"/>
    <lineage>
        <taxon>Bacteria</taxon>
        <taxon>Pseudomonadati</taxon>
        <taxon>Pseudomonadota</taxon>
        <taxon>Alphaproteobacteria</taxon>
        <taxon>Sphingomonadales</taxon>
        <taxon>Sphingomonadaceae</taxon>
        <taxon>Sphingomonas</taxon>
    </lineage>
</organism>
<keyword evidence="4" id="KW-1185">Reference proteome</keyword>
<evidence type="ECO:0000259" key="2">
    <source>
        <dbReference type="Pfam" id="PF02517"/>
    </source>
</evidence>
<keyword evidence="3" id="KW-0645">Protease</keyword>
<dbReference type="GO" id="GO:0008237">
    <property type="term" value="F:metallopeptidase activity"/>
    <property type="evidence" value="ECO:0007669"/>
    <property type="project" value="UniProtKB-KW"/>
</dbReference>
<keyword evidence="1" id="KW-0472">Membrane</keyword>
<dbReference type="InterPro" id="IPR003675">
    <property type="entry name" value="Rce1/LyrA-like_dom"/>
</dbReference>
<feature type="transmembrane region" description="Helical" evidence="1">
    <location>
        <begin position="48"/>
        <end position="67"/>
    </location>
</feature>
<feature type="transmembrane region" description="Helical" evidence="1">
    <location>
        <begin position="6"/>
        <end position="27"/>
    </location>
</feature>
<keyword evidence="3" id="KW-0482">Metalloprotease</keyword>
<accession>A0ABT6N4P7</accession>
<proteinExistence type="predicted"/>
<dbReference type="RefSeq" id="WP_281045298.1">
    <property type="nucleotide sequence ID" value="NZ_JARYGZ010000002.1"/>
</dbReference>